<evidence type="ECO:0000313" key="2">
    <source>
        <dbReference type="Proteomes" id="UP000255317"/>
    </source>
</evidence>
<keyword evidence="2" id="KW-1185">Reference proteome</keyword>
<organism evidence="1 2">
    <name type="scientific">Marinirhabdus gelatinilytica</name>
    <dbReference type="NCBI Taxonomy" id="1703343"/>
    <lineage>
        <taxon>Bacteria</taxon>
        <taxon>Pseudomonadati</taxon>
        <taxon>Bacteroidota</taxon>
        <taxon>Flavobacteriia</taxon>
        <taxon>Flavobacteriales</taxon>
        <taxon>Flavobacteriaceae</taxon>
    </lineage>
</organism>
<reference evidence="1 2" key="1">
    <citation type="submission" date="2018-07" db="EMBL/GenBank/DDBJ databases">
        <title>Genomic Encyclopedia of Type Strains, Phase IV (KMG-IV): sequencing the most valuable type-strain genomes for metagenomic binning, comparative biology and taxonomic classification.</title>
        <authorList>
            <person name="Goeker M."/>
        </authorList>
    </citation>
    <scope>NUCLEOTIDE SEQUENCE [LARGE SCALE GENOMIC DNA]</scope>
    <source>
        <strain evidence="1 2">DSM 101478</strain>
    </source>
</reference>
<sequence length="103" mass="11623">MANSHTANVQLGIPKEKAKEKTQEALMKAGFRMAKWVGANQAFYAEAPTTLWSWGEDILVRFQENEQGTLVTFTSSCKLSTQIIDWGKNKKNAKKFFQHLDAS</sequence>
<protein>
    <submittedName>
        <fullName evidence="1">Uncharacterized protein DUF1499</fullName>
    </submittedName>
</protein>
<comment type="caution">
    <text evidence="1">The sequence shown here is derived from an EMBL/GenBank/DDBJ whole genome shotgun (WGS) entry which is preliminary data.</text>
</comment>
<accession>A0A370QJB7</accession>
<gene>
    <name evidence="1" type="ORF">C8D94_101313</name>
</gene>
<dbReference type="EMBL" id="QRAO01000001">
    <property type="protein sequence ID" value="RDK88441.1"/>
    <property type="molecule type" value="Genomic_DNA"/>
</dbReference>
<dbReference type="AlphaFoldDB" id="A0A370QJB7"/>
<dbReference type="Proteomes" id="UP000255317">
    <property type="component" value="Unassembled WGS sequence"/>
</dbReference>
<name>A0A370QJB7_9FLAO</name>
<dbReference type="OrthoDB" id="9778341at2"/>
<dbReference type="RefSeq" id="WP_115122147.1">
    <property type="nucleotide sequence ID" value="NZ_QRAO01000001.1"/>
</dbReference>
<proteinExistence type="predicted"/>
<evidence type="ECO:0000313" key="1">
    <source>
        <dbReference type="EMBL" id="RDK88441.1"/>
    </source>
</evidence>